<name>N8ZK85_9GAMM</name>
<dbReference type="Proteomes" id="UP000013117">
    <property type="component" value="Unassembled WGS sequence"/>
</dbReference>
<dbReference type="HOGENOM" id="CLU_016513_0_0_6"/>
<dbReference type="InterPro" id="IPR006089">
    <property type="entry name" value="Acyl-CoA_DH_CS"/>
</dbReference>
<evidence type="ECO:0000259" key="8">
    <source>
        <dbReference type="Pfam" id="PF18158"/>
    </source>
</evidence>
<dbReference type="Gene3D" id="2.40.110.20">
    <property type="match status" value="1"/>
</dbReference>
<dbReference type="AlphaFoldDB" id="N8ZK85"/>
<dbReference type="Pfam" id="PF00441">
    <property type="entry name" value="Acyl-CoA_dh_1"/>
    <property type="match status" value="1"/>
</dbReference>
<keyword evidence="10" id="KW-1185">Reference proteome</keyword>
<proteinExistence type="inferred from homology"/>
<evidence type="ECO:0000313" key="9">
    <source>
        <dbReference type="EMBL" id="ENV32163.1"/>
    </source>
</evidence>
<protein>
    <recommendedName>
        <fullName evidence="11">DNA alkylation response protein</fullName>
    </recommendedName>
</protein>
<dbReference type="PROSITE" id="PS00072">
    <property type="entry name" value="ACYL_COA_DH_1"/>
    <property type="match status" value="1"/>
</dbReference>
<dbReference type="InterPro" id="IPR009100">
    <property type="entry name" value="AcylCoA_DH/oxidase_NM_dom_sf"/>
</dbReference>
<dbReference type="SUPFAM" id="SSF47203">
    <property type="entry name" value="Acyl-CoA dehydrogenase C-terminal domain-like"/>
    <property type="match status" value="1"/>
</dbReference>
<accession>N8ZK85</accession>
<dbReference type="PATRIC" id="fig|1120926.3.peg.3445"/>
<dbReference type="GO" id="GO:0003995">
    <property type="term" value="F:acyl-CoA dehydrogenase activity"/>
    <property type="evidence" value="ECO:0007669"/>
    <property type="project" value="InterPro"/>
</dbReference>
<comment type="cofactor">
    <cofactor evidence="1 5">
        <name>FAD</name>
        <dbReference type="ChEBI" id="CHEBI:57692"/>
    </cofactor>
</comment>
<dbReference type="Gene3D" id="1.20.140.10">
    <property type="entry name" value="Butyryl-CoA Dehydrogenase, subunit A, domain 3"/>
    <property type="match status" value="1"/>
</dbReference>
<dbReference type="Pfam" id="PF18158">
    <property type="entry name" value="AidB_N"/>
    <property type="match status" value="1"/>
</dbReference>
<keyword evidence="5" id="KW-0560">Oxidoreductase</keyword>
<evidence type="ECO:0000256" key="5">
    <source>
        <dbReference type="RuleBase" id="RU362125"/>
    </source>
</evidence>
<evidence type="ECO:0000259" key="7">
    <source>
        <dbReference type="Pfam" id="PF02770"/>
    </source>
</evidence>
<comment type="caution">
    <text evidence="9">The sequence shown here is derived from an EMBL/GenBank/DDBJ whole genome shotgun (WGS) entry which is preliminary data.</text>
</comment>
<reference evidence="9 10" key="1">
    <citation type="submission" date="2013-02" db="EMBL/GenBank/DDBJ databases">
        <title>The Genome Sequence of Acinetobacter gerneri CIP 107464.</title>
        <authorList>
            <consortium name="The Broad Institute Genome Sequencing Platform"/>
            <consortium name="The Broad Institute Genome Sequencing Center for Infectious Disease"/>
            <person name="Cerqueira G."/>
            <person name="Feldgarden M."/>
            <person name="Courvalin P."/>
            <person name="Perichon B."/>
            <person name="Grillot-Courvalin C."/>
            <person name="Clermont D."/>
            <person name="Rocha E."/>
            <person name="Yoon E.-J."/>
            <person name="Nemec A."/>
            <person name="Walker B."/>
            <person name="Young S.K."/>
            <person name="Zeng Q."/>
            <person name="Gargeya S."/>
            <person name="Fitzgerald M."/>
            <person name="Haas B."/>
            <person name="Abouelleil A."/>
            <person name="Alvarado L."/>
            <person name="Arachchi H.M."/>
            <person name="Berlin A.M."/>
            <person name="Chapman S.B."/>
            <person name="Dewar J."/>
            <person name="Goldberg J."/>
            <person name="Griggs A."/>
            <person name="Gujja S."/>
            <person name="Hansen M."/>
            <person name="Howarth C."/>
            <person name="Imamovic A."/>
            <person name="Larimer J."/>
            <person name="McCowan C."/>
            <person name="Murphy C."/>
            <person name="Neiman D."/>
            <person name="Pearson M."/>
            <person name="Priest M."/>
            <person name="Roberts A."/>
            <person name="Saif S."/>
            <person name="Shea T."/>
            <person name="Sisk P."/>
            <person name="Sykes S."/>
            <person name="Wortman J."/>
            <person name="Nusbaum C."/>
            <person name="Birren B."/>
        </authorList>
    </citation>
    <scope>NUCLEOTIDE SEQUENCE [LARGE SCALE GENOMIC DNA]</scope>
    <source>
        <strain evidence="9 10">CIP 107464</strain>
    </source>
</reference>
<evidence type="ECO:0000256" key="4">
    <source>
        <dbReference type="ARBA" id="ARBA00022827"/>
    </source>
</evidence>
<dbReference type="InterPro" id="IPR009075">
    <property type="entry name" value="AcylCo_DH/oxidase_C"/>
</dbReference>
<evidence type="ECO:0008006" key="11">
    <source>
        <dbReference type="Google" id="ProtNLM"/>
    </source>
</evidence>
<dbReference type="PANTHER" id="PTHR42707:SF3">
    <property type="entry name" value="ACYL-COA DEHYDROGENASE AIDB-RELATED"/>
    <property type="match status" value="1"/>
</dbReference>
<feature type="domain" description="Adaptive response protein AidB N-terminal" evidence="8">
    <location>
        <begin position="52"/>
        <end position="207"/>
    </location>
</feature>
<dbReference type="PANTHER" id="PTHR42707">
    <property type="entry name" value="ACYL-COA DEHYDROGENASE"/>
    <property type="match status" value="1"/>
</dbReference>
<dbReference type="Pfam" id="PF02770">
    <property type="entry name" value="Acyl-CoA_dh_M"/>
    <property type="match status" value="1"/>
</dbReference>
<dbReference type="eggNOG" id="COG1960">
    <property type="taxonomic scope" value="Bacteria"/>
</dbReference>
<sequence length="591" mass="67107">MIAGVYAVLVWLAASYKTEHQGLDIHLYWSEMEKTTAWEIKMNAWQTHQISNQVDELQDYNVFESDQILDEILNRYGSQDQQKLRDFGERIGSKQYYEYAELANRHTPELHSFDARGRRIDYLEFHPAWHKWMGLNRQYAVHAHPFIEAKSPSKWVDWAARFYLSGQVECGNLCPNAMTLGSIPLIQREAHLWEQLGEKLLSCEYDERDLPISQKKSIWLGMGMTEKQGGSDVRANETFAVPVEKSGRGQAYLITGHKWFFSAPMCDAHLVVAKTEQESLACFFVPRFLQDGSKNAVNVQRLKDKVGNRSNSSSEVEFQNAWGIMIGEPGRGIPTIIEMANYTRLTCSVGSSAMLRQALVQCIAYTRQRKAFGKNLAEQPLMRAVLSDLALESEAATQLSFYLAHCYEQDDALSVAWKRIMTPAAKFWICKRTVELSGEMMEVFGGNGYVETGILARIFKEAPVNTIWEGSGNVMCLDVLRAISRDRESIEVLFQSFAEVAALEPILQNELQQLFKLFSASSADDLQFMARSLVSRLVILAQAILLKQYAPSYVSDAFIHTRYTAFHGRVVGMLDTKSVDVERLLQRAYAA</sequence>
<dbReference type="EMBL" id="APPN01000080">
    <property type="protein sequence ID" value="ENV32163.1"/>
    <property type="molecule type" value="Genomic_DNA"/>
</dbReference>
<dbReference type="InterPro" id="IPR052904">
    <property type="entry name" value="Acyl-CoA_dehydrogenase-like"/>
</dbReference>
<dbReference type="InterPro" id="IPR041504">
    <property type="entry name" value="AidB_N"/>
</dbReference>
<feature type="domain" description="Acyl-CoA dehydrogenase/oxidase C-terminal" evidence="6">
    <location>
        <begin position="330"/>
        <end position="483"/>
    </location>
</feature>
<evidence type="ECO:0000256" key="3">
    <source>
        <dbReference type="ARBA" id="ARBA00022630"/>
    </source>
</evidence>
<comment type="similarity">
    <text evidence="2 5">Belongs to the acyl-CoA dehydrogenase family.</text>
</comment>
<keyword evidence="3 5" id="KW-0285">Flavoprotein</keyword>
<evidence type="ECO:0000259" key="6">
    <source>
        <dbReference type="Pfam" id="PF00441"/>
    </source>
</evidence>
<keyword evidence="4 5" id="KW-0274">FAD</keyword>
<dbReference type="SUPFAM" id="SSF56645">
    <property type="entry name" value="Acyl-CoA dehydrogenase NM domain-like"/>
    <property type="match status" value="1"/>
</dbReference>
<organism evidence="9 10">
    <name type="scientific">Acinetobacter gerneri DSM 14967 = CIP 107464 = MTCC 9824</name>
    <dbReference type="NCBI Taxonomy" id="1120926"/>
    <lineage>
        <taxon>Bacteria</taxon>
        <taxon>Pseudomonadati</taxon>
        <taxon>Pseudomonadota</taxon>
        <taxon>Gammaproteobacteria</taxon>
        <taxon>Moraxellales</taxon>
        <taxon>Moraxellaceae</taxon>
        <taxon>Acinetobacter</taxon>
    </lineage>
</organism>
<evidence type="ECO:0000256" key="1">
    <source>
        <dbReference type="ARBA" id="ARBA00001974"/>
    </source>
</evidence>
<feature type="domain" description="Acyl-CoA oxidase/dehydrogenase middle" evidence="7">
    <location>
        <begin position="222"/>
        <end position="320"/>
    </location>
</feature>
<evidence type="ECO:0000313" key="10">
    <source>
        <dbReference type="Proteomes" id="UP000013117"/>
    </source>
</evidence>
<dbReference type="InterPro" id="IPR006091">
    <property type="entry name" value="Acyl-CoA_Oxase/DH_mid-dom"/>
</dbReference>
<dbReference type="STRING" id="202952.GCA_000747725_03377"/>
<dbReference type="InterPro" id="IPR036250">
    <property type="entry name" value="AcylCo_DH-like_C"/>
</dbReference>
<evidence type="ECO:0000256" key="2">
    <source>
        <dbReference type="ARBA" id="ARBA00009347"/>
    </source>
</evidence>
<dbReference type="Gene3D" id="6.10.250.600">
    <property type="match status" value="1"/>
</dbReference>
<gene>
    <name evidence="9" type="ORF">F960_03549</name>
</gene>